<keyword evidence="3" id="KW-1185">Reference proteome</keyword>
<evidence type="ECO:0000313" key="2">
    <source>
        <dbReference type="EMBL" id="GBN94112.1"/>
    </source>
</evidence>
<dbReference type="AlphaFoldDB" id="A0A4Y2T0I7"/>
<sequence length="86" mass="9923">MMLRVTDDIEPQFANHLDRDGCPFARLYAPKFSSPIPQKREDLPPPPPLPHEKNNNNKQRRVVQGLRKLGLWHTKKDRLLGCAEKG</sequence>
<accession>A0A4Y2T0I7</accession>
<evidence type="ECO:0000313" key="3">
    <source>
        <dbReference type="Proteomes" id="UP000499080"/>
    </source>
</evidence>
<reference evidence="2 3" key="1">
    <citation type="journal article" date="2019" name="Sci. Rep.">
        <title>Orb-weaving spider Araneus ventricosus genome elucidates the spidroin gene catalogue.</title>
        <authorList>
            <person name="Kono N."/>
            <person name="Nakamura H."/>
            <person name="Ohtoshi R."/>
            <person name="Moran D.A.P."/>
            <person name="Shinohara A."/>
            <person name="Yoshida Y."/>
            <person name="Fujiwara M."/>
            <person name="Mori M."/>
            <person name="Tomita M."/>
            <person name="Arakawa K."/>
        </authorList>
    </citation>
    <scope>NUCLEOTIDE SEQUENCE [LARGE SCALE GENOMIC DNA]</scope>
</reference>
<gene>
    <name evidence="2" type="ORF">AVEN_99081_1</name>
</gene>
<feature type="region of interest" description="Disordered" evidence="1">
    <location>
        <begin position="33"/>
        <end position="61"/>
    </location>
</feature>
<dbReference type="Proteomes" id="UP000499080">
    <property type="component" value="Unassembled WGS sequence"/>
</dbReference>
<protein>
    <submittedName>
        <fullName evidence="2">Uncharacterized protein</fullName>
    </submittedName>
</protein>
<comment type="caution">
    <text evidence="2">The sequence shown here is derived from an EMBL/GenBank/DDBJ whole genome shotgun (WGS) entry which is preliminary data.</text>
</comment>
<organism evidence="2 3">
    <name type="scientific">Araneus ventricosus</name>
    <name type="common">Orbweaver spider</name>
    <name type="synonym">Epeira ventricosa</name>
    <dbReference type="NCBI Taxonomy" id="182803"/>
    <lineage>
        <taxon>Eukaryota</taxon>
        <taxon>Metazoa</taxon>
        <taxon>Ecdysozoa</taxon>
        <taxon>Arthropoda</taxon>
        <taxon>Chelicerata</taxon>
        <taxon>Arachnida</taxon>
        <taxon>Araneae</taxon>
        <taxon>Araneomorphae</taxon>
        <taxon>Entelegynae</taxon>
        <taxon>Araneoidea</taxon>
        <taxon>Araneidae</taxon>
        <taxon>Araneus</taxon>
    </lineage>
</organism>
<name>A0A4Y2T0I7_ARAVE</name>
<dbReference type="EMBL" id="BGPR01025315">
    <property type="protein sequence ID" value="GBN94112.1"/>
    <property type="molecule type" value="Genomic_DNA"/>
</dbReference>
<proteinExistence type="predicted"/>
<evidence type="ECO:0000256" key="1">
    <source>
        <dbReference type="SAM" id="MobiDB-lite"/>
    </source>
</evidence>